<dbReference type="PANTHER" id="PTHR45348:SF2">
    <property type="entry name" value="ZINC-TYPE ALCOHOL DEHYDROGENASE-LIKE PROTEIN C2E1P3.01"/>
    <property type="match status" value="1"/>
</dbReference>
<sequence length="352" mass="37077">MSSNHAIVIQGAGKAQVVEASVPKLRDDYLIVKVVAVALNPTDVAHIDLFAVTGARVGCDYAGIVEEVGSKVTKAFKKGDRVAGVAHGSNAVYHEDGTFAEFITVKGDLQIRIPDNVSFEEAATLGVSVTTVGQSLYQSLGLPYFDKPSTEKLPVLIYGGSTATGALAIQYAKLSGLHVITTASPHNFEYLKKLGADVILDYRSETVVEDIKKSAGGQLKHALDCISSESSANISVKAIAEDGGNYSSLRAVSAELVSAINSHVTPKVTLAYTALGEPFQFGPKALPAIPADLEFGSKFWSDTERLLEEGKVVAHKATVNEGGSGLEGVLKGLDLVRQGKVSGTKLVYTLSQ</sequence>
<dbReference type="Gene3D" id="3.40.50.720">
    <property type="entry name" value="NAD(P)-binding Rossmann-like Domain"/>
    <property type="match status" value="1"/>
</dbReference>
<dbReference type="InterPro" id="IPR013154">
    <property type="entry name" value="ADH-like_N"/>
</dbReference>
<evidence type="ECO:0000313" key="4">
    <source>
        <dbReference type="EMBL" id="OHE94670.1"/>
    </source>
</evidence>
<dbReference type="SUPFAM" id="SSF51735">
    <property type="entry name" value="NAD(P)-binding Rossmann-fold domains"/>
    <property type="match status" value="1"/>
</dbReference>
<dbReference type="CDD" id="cd08249">
    <property type="entry name" value="enoyl_reductase_like"/>
    <property type="match status" value="1"/>
</dbReference>
<keyword evidence="5" id="KW-1185">Reference proteome</keyword>
<dbReference type="RefSeq" id="XP_022471832.1">
    <property type="nucleotide sequence ID" value="XM_022621700.1"/>
</dbReference>
<protein>
    <submittedName>
        <fullName evidence="4">TOXD protein</fullName>
    </submittedName>
</protein>
<dbReference type="Pfam" id="PF08240">
    <property type="entry name" value="ADH_N"/>
    <property type="match status" value="1"/>
</dbReference>
<dbReference type="SUPFAM" id="SSF50129">
    <property type="entry name" value="GroES-like"/>
    <property type="match status" value="1"/>
</dbReference>
<dbReference type="Gene3D" id="3.90.180.10">
    <property type="entry name" value="Medium-chain alcohol dehydrogenases, catalytic domain"/>
    <property type="match status" value="1"/>
</dbReference>
<feature type="domain" description="Enoyl reductase (ER)" evidence="3">
    <location>
        <begin position="11"/>
        <end position="347"/>
    </location>
</feature>
<accession>A0A1G4AZR8</accession>
<dbReference type="AlphaFoldDB" id="A0A1G4AZR8"/>
<keyword evidence="2" id="KW-0560">Oxidoreductase</keyword>
<evidence type="ECO:0000313" key="5">
    <source>
        <dbReference type="Proteomes" id="UP000176998"/>
    </source>
</evidence>
<dbReference type="SMART" id="SM00829">
    <property type="entry name" value="PKS_ER"/>
    <property type="match status" value="1"/>
</dbReference>
<dbReference type="Pfam" id="PF00107">
    <property type="entry name" value="ADH_zinc_N"/>
    <property type="match status" value="1"/>
</dbReference>
<proteinExistence type="inferred from homology"/>
<evidence type="ECO:0000259" key="3">
    <source>
        <dbReference type="SMART" id="SM00829"/>
    </source>
</evidence>
<dbReference type="InterPro" id="IPR036291">
    <property type="entry name" value="NAD(P)-bd_dom_sf"/>
</dbReference>
<name>A0A1G4AZR8_9PEZI</name>
<dbReference type="GeneID" id="34563210"/>
<dbReference type="InterPro" id="IPR020843">
    <property type="entry name" value="ER"/>
</dbReference>
<dbReference type="STRING" id="1209926.A0A1G4AZR8"/>
<comment type="caution">
    <text evidence="4">The sequence shown here is derived from an EMBL/GenBank/DDBJ whole genome shotgun (WGS) entry which is preliminary data.</text>
</comment>
<reference evidence="4 5" key="1">
    <citation type="submission" date="2016-09" db="EMBL/GenBank/DDBJ databases">
        <authorList>
            <person name="Capua I."/>
            <person name="De Benedictis P."/>
            <person name="Joannis T."/>
            <person name="Lombin L.H."/>
            <person name="Cattoli G."/>
        </authorList>
    </citation>
    <scope>NUCLEOTIDE SEQUENCE [LARGE SCALE GENOMIC DNA]</scope>
    <source>
        <strain evidence="4 5">IMI 309357</strain>
    </source>
</reference>
<dbReference type="GO" id="GO:0016651">
    <property type="term" value="F:oxidoreductase activity, acting on NAD(P)H"/>
    <property type="evidence" value="ECO:0007669"/>
    <property type="project" value="InterPro"/>
</dbReference>
<dbReference type="Proteomes" id="UP000176998">
    <property type="component" value="Unassembled WGS sequence"/>
</dbReference>
<comment type="similarity">
    <text evidence="1">Belongs to the zinc-containing alcohol dehydrogenase family.</text>
</comment>
<evidence type="ECO:0000256" key="2">
    <source>
        <dbReference type="ARBA" id="ARBA00023002"/>
    </source>
</evidence>
<evidence type="ECO:0000256" key="1">
    <source>
        <dbReference type="ARBA" id="ARBA00008072"/>
    </source>
</evidence>
<dbReference type="InterPro" id="IPR047122">
    <property type="entry name" value="Trans-enoyl_RdTase-like"/>
</dbReference>
<organism evidence="4 5">
    <name type="scientific">Colletotrichum orchidophilum</name>
    <dbReference type="NCBI Taxonomy" id="1209926"/>
    <lineage>
        <taxon>Eukaryota</taxon>
        <taxon>Fungi</taxon>
        <taxon>Dikarya</taxon>
        <taxon>Ascomycota</taxon>
        <taxon>Pezizomycotina</taxon>
        <taxon>Sordariomycetes</taxon>
        <taxon>Hypocreomycetidae</taxon>
        <taxon>Glomerellales</taxon>
        <taxon>Glomerellaceae</taxon>
        <taxon>Colletotrichum</taxon>
    </lineage>
</organism>
<dbReference type="EMBL" id="MJBS01000096">
    <property type="protein sequence ID" value="OHE94670.1"/>
    <property type="molecule type" value="Genomic_DNA"/>
</dbReference>
<gene>
    <name evidence="4" type="ORF">CORC01_10071</name>
</gene>
<dbReference type="PANTHER" id="PTHR45348">
    <property type="entry name" value="HYPOTHETICAL OXIDOREDUCTASE (EUROFUNG)"/>
    <property type="match status" value="1"/>
</dbReference>
<dbReference type="OrthoDB" id="48317at2759"/>
<dbReference type="InterPro" id="IPR013149">
    <property type="entry name" value="ADH-like_C"/>
</dbReference>
<dbReference type="InterPro" id="IPR011032">
    <property type="entry name" value="GroES-like_sf"/>
</dbReference>